<keyword evidence="4" id="KW-1185">Reference proteome</keyword>
<protein>
    <recommendedName>
        <fullName evidence="2">Rab-GAP TBC domain-containing protein</fullName>
    </recommendedName>
</protein>
<gene>
    <name evidence="3" type="ORF">BSTOLATCC_MIC16655</name>
</gene>
<evidence type="ECO:0000256" key="1">
    <source>
        <dbReference type="ARBA" id="ARBA00022468"/>
    </source>
</evidence>
<dbReference type="InterPro" id="IPR050302">
    <property type="entry name" value="Rab_GAP_TBC_domain"/>
</dbReference>
<accession>A0AAU9IS45</accession>
<name>A0AAU9IS45_9CILI</name>
<dbReference type="SMART" id="SM00164">
    <property type="entry name" value="TBC"/>
    <property type="match status" value="1"/>
</dbReference>
<feature type="domain" description="Rab-GAP TBC" evidence="2">
    <location>
        <begin position="68"/>
        <end position="257"/>
    </location>
</feature>
<dbReference type="PROSITE" id="PS50086">
    <property type="entry name" value="TBC_RABGAP"/>
    <property type="match status" value="1"/>
</dbReference>
<dbReference type="EMBL" id="CAJZBQ010000016">
    <property type="protein sequence ID" value="CAG9316546.1"/>
    <property type="molecule type" value="Genomic_DNA"/>
</dbReference>
<evidence type="ECO:0000259" key="2">
    <source>
        <dbReference type="PROSITE" id="PS50086"/>
    </source>
</evidence>
<dbReference type="PANTHER" id="PTHR47219:SF9">
    <property type="entry name" value="GTPASE ACTIVATING PROTEIN AND CENTROSOME-ASSOCIATED, ISOFORM B"/>
    <property type="match status" value="1"/>
</dbReference>
<evidence type="ECO:0000313" key="4">
    <source>
        <dbReference type="Proteomes" id="UP001162131"/>
    </source>
</evidence>
<dbReference type="AlphaFoldDB" id="A0AAU9IS45"/>
<dbReference type="GO" id="GO:0005096">
    <property type="term" value="F:GTPase activator activity"/>
    <property type="evidence" value="ECO:0007669"/>
    <property type="project" value="UniProtKB-KW"/>
</dbReference>
<dbReference type="Gene3D" id="1.10.10.750">
    <property type="entry name" value="Ypt/Rab-GAP domain of gyp1p, domain 1"/>
    <property type="match status" value="1"/>
</dbReference>
<dbReference type="Pfam" id="PF00566">
    <property type="entry name" value="RabGAP-TBC"/>
    <property type="match status" value="1"/>
</dbReference>
<keyword evidence="1" id="KW-0343">GTPase activation</keyword>
<dbReference type="FunFam" id="1.10.8.270:FF:000001">
    <property type="entry name" value="TBC1 domain family member 1"/>
    <property type="match status" value="1"/>
</dbReference>
<evidence type="ECO:0000313" key="3">
    <source>
        <dbReference type="EMBL" id="CAG9316546.1"/>
    </source>
</evidence>
<organism evidence="3 4">
    <name type="scientific">Blepharisma stoltei</name>
    <dbReference type="NCBI Taxonomy" id="1481888"/>
    <lineage>
        <taxon>Eukaryota</taxon>
        <taxon>Sar</taxon>
        <taxon>Alveolata</taxon>
        <taxon>Ciliophora</taxon>
        <taxon>Postciliodesmatophora</taxon>
        <taxon>Heterotrichea</taxon>
        <taxon>Heterotrichida</taxon>
        <taxon>Blepharismidae</taxon>
        <taxon>Blepharisma</taxon>
    </lineage>
</organism>
<dbReference type="Gene3D" id="1.10.8.270">
    <property type="entry name" value="putative rabgap domain of human tbc1 domain family member 14 like domains"/>
    <property type="match status" value="1"/>
</dbReference>
<reference evidence="3" key="1">
    <citation type="submission" date="2021-09" db="EMBL/GenBank/DDBJ databases">
        <authorList>
            <consortium name="AG Swart"/>
            <person name="Singh M."/>
            <person name="Singh A."/>
            <person name="Seah K."/>
            <person name="Emmerich C."/>
        </authorList>
    </citation>
    <scope>NUCLEOTIDE SEQUENCE</scope>
    <source>
        <strain evidence="3">ATCC30299</strain>
    </source>
</reference>
<sequence>MEVILNLIRMEEEIKVDKHGFISPSSSPTSENITRENARLEKWQDMLVRWDYNIKRRFNFVKKRVRKGIPDCLRGKVWAEFAEIEQLKSNYPENYYSNLTNFESDNVSIRDIMLDIHRTFPNHILFRDDGPGQQALFRVLKAYALHDTELGYCQGMGFLIAMLLIYMSEENAFWTLVAVMNKYELRGFYLPNMPGIYKALYKINSLFSHYIPHLWKHLQSLHFLPSVFAPSWIMTLYISVFKTDISLRILDIFFCEGTKIIYRVFINIFKNAKDELIGTNIDEILEKLKILPEAYTPDEMIKSTFKISLGRKRLKDLEKEYETNPDPEFKNWWIIT</sequence>
<dbReference type="PANTHER" id="PTHR47219">
    <property type="entry name" value="RAB GTPASE-ACTIVATING PROTEIN 1-LIKE"/>
    <property type="match status" value="1"/>
</dbReference>
<dbReference type="GO" id="GO:0031267">
    <property type="term" value="F:small GTPase binding"/>
    <property type="evidence" value="ECO:0007669"/>
    <property type="project" value="TreeGrafter"/>
</dbReference>
<dbReference type="SUPFAM" id="SSF47923">
    <property type="entry name" value="Ypt/Rab-GAP domain of gyp1p"/>
    <property type="match status" value="2"/>
</dbReference>
<dbReference type="Gene3D" id="1.10.472.80">
    <property type="entry name" value="Ypt/Rab-GAP domain of gyp1p, domain 3"/>
    <property type="match status" value="1"/>
</dbReference>
<dbReference type="InterPro" id="IPR035969">
    <property type="entry name" value="Rab-GAP_TBC_sf"/>
</dbReference>
<dbReference type="Proteomes" id="UP001162131">
    <property type="component" value="Unassembled WGS sequence"/>
</dbReference>
<dbReference type="InterPro" id="IPR000195">
    <property type="entry name" value="Rab-GAP-TBC_dom"/>
</dbReference>
<proteinExistence type="predicted"/>
<comment type="caution">
    <text evidence="3">The sequence shown here is derived from an EMBL/GenBank/DDBJ whole genome shotgun (WGS) entry which is preliminary data.</text>
</comment>